<keyword evidence="3" id="KW-1185">Reference proteome</keyword>
<dbReference type="Proteomes" id="UP000000238">
    <property type="component" value="Chromosome"/>
</dbReference>
<keyword evidence="1" id="KW-0472">Membrane</keyword>
<organism evidence="2 3">
    <name type="scientific">Hahella chejuensis (strain KCTC 2396)</name>
    <dbReference type="NCBI Taxonomy" id="349521"/>
    <lineage>
        <taxon>Bacteria</taxon>
        <taxon>Pseudomonadati</taxon>
        <taxon>Pseudomonadota</taxon>
        <taxon>Gammaproteobacteria</taxon>
        <taxon>Oceanospirillales</taxon>
        <taxon>Hahellaceae</taxon>
        <taxon>Hahella</taxon>
    </lineage>
</organism>
<dbReference type="KEGG" id="hch:HCH_05467"/>
<keyword evidence="1" id="KW-0812">Transmembrane</keyword>
<dbReference type="HOGENOM" id="CLU_2973138_0_0_6"/>
<evidence type="ECO:0000313" key="3">
    <source>
        <dbReference type="Proteomes" id="UP000000238"/>
    </source>
</evidence>
<dbReference type="STRING" id="349521.HCH_05467"/>
<evidence type="ECO:0000256" key="1">
    <source>
        <dbReference type="SAM" id="Phobius"/>
    </source>
</evidence>
<dbReference type="AlphaFoldDB" id="Q2SB43"/>
<keyword evidence="1" id="KW-1133">Transmembrane helix</keyword>
<protein>
    <submittedName>
        <fullName evidence="2">Uncharacterized protein</fullName>
    </submittedName>
</protein>
<sequence length="58" mass="6087">MQAAAACLWFAAALSAYGGSYESMDQSPSLWPVALLGSALLLQAVGLLFFNAKHRAAE</sequence>
<proteinExistence type="predicted"/>
<dbReference type="EMBL" id="CP000155">
    <property type="protein sequence ID" value="ABC32131.1"/>
    <property type="molecule type" value="Genomic_DNA"/>
</dbReference>
<accession>Q2SB43</accession>
<feature type="transmembrane region" description="Helical" evidence="1">
    <location>
        <begin position="28"/>
        <end position="50"/>
    </location>
</feature>
<reference evidence="2 3" key="1">
    <citation type="journal article" date="2005" name="Nucleic Acids Res.">
        <title>Genomic blueprint of Hahella chejuensis, a marine microbe producing an algicidal agent.</title>
        <authorList>
            <person name="Jeong H."/>
            <person name="Yim J.H."/>
            <person name="Lee C."/>
            <person name="Choi S.-H."/>
            <person name="Park Y.K."/>
            <person name="Yoon S.H."/>
            <person name="Hur C.-G."/>
            <person name="Kang H.-Y."/>
            <person name="Kim D."/>
            <person name="Lee H.H."/>
            <person name="Park K.H."/>
            <person name="Park S.-H."/>
            <person name="Park H.-S."/>
            <person name="Lee H.K."/>
            <person name="Oh T.K."/>
            <person name="Kim J.F."/>
        </authorList>
    </citation>
    <scope>NUCLEOTIDE SEQUENCE [LARGE SCALE GENOMIC DNA]</scope>
    <source>
        <strain evidence="2 3">KCTC 2396</strain>
    </source>
</reference>
<name>Q2SB43_HAHCH</name>
<gene>
    <name evidence="2" type="ordered locus">HCH_05467</name>
</gene>
<evidence type="ECO:0000313" key="2">
    <source>
        <dbReference type="EMBL" id="ABC32131.1"/>
    </source>
</evidence>